<name>A0A2P2R0Z3_RHIMU</name>
<dbReference type="AlphaFoldDB" id="A0A2P2R0Z3"/>
<evidence type="ECO:0000313" key="1">
    <source>
        <dbReference type="EMBL" id="MBX72929.1"/>
    </source>
</evidence>
<reference evidence="1" key="1">
    <citation type="submission" date="2018-02" db="EMBL/GenBank/DDBJ databases">
        <title>Rhizophora mucronata_Transcriptome.</title>
        <authorList>
            <person name="Meera S.P."/>
            <person name="Sreeshan A."/>
            <person name="Augustine A."/>
        </authorList>
    </citation>
    <scope>NUCLEOTIDE SEQUENCE</scope>
    <source>
        <tissue evidence="1">Leaf</tissue>
    </source>
</reference>
<sequence>MKRLHQFTTIFSDLTKIRVLAQRMKIADK</sequence>
<accession>A0A2P2R0Z3</accession>
<protein>
    <submittedName>
        <fullName evidence="1">Uncharacterized protein</fullName>
    </submittedName>
</protein>
<organism evidence="1">
    <name type="scientific">Rhizophora mucronata</name>
    <name type="common">Asiatic mangrove</name>
    <dbReference type="NCBI Taxonomy" id="61149"/>
    <lineage>
        <taxon>Eukaryota</taxon>
        <taxon>Viridiplantae</taxon>
        <taxon>Streptophyta</taxon>
        <taxon>Embryophyta</taxon>
        <taxon>Tracheophyta</taxon>
        <taxon>Spermatophyta</taxon>
        <taxon>Magnoliopsida</taxon>
        <taxon>eudicotyledons</taxon>
        <taxon>Gunneridae</taxon>
        <taxon>Pentapetalae</taxon>
        <taxon>rosids</taxon>
        <taxon>fabids</taxon>
        <taxon>Malpighiales</taxon>
        <taxon>Rhizophoraceae</taxon>
        <taxon>Rhizophora</taxon>
    </lineage>
</organism>
<dbReference type="EMBL" id="GGEC01092445">
    <property type="protein sequence ID" value="MBX72929.1"/>
    <property type="molecule type" value="Transcribed_RNA"/>
</dbReference>
<proteinExistence type="predicted"/>